<protein>
    <submittedName>
        <fullName evidence="1">SGNH/GDSL hydrolase family protein</fullName>
    </submittedName>
</protein>
<dbReference type="GO" id="GO:0016787">
    <property type="term" value="F:hydrolase activity"/>
    <property type="evidence" value="ECO:0007669"/>
    <property type="project" value="UniProtKB-KW"/>
</dbReference>
<evidence type="ECO:0000313" key="2">
    <source>
        <dbReference type="Proteomes" id="UP001171945"/>
    </source>
</evidence>
<dbReference type="SUPFAM" id="SSF52266">
    <property type="entry name" value="SGNH hydrolase"/>
    <property type="match status" value="1"/>
</dbReference>
<accession>A0ABT7VT46</accession>
<dbReference type="Proteomes" id="UP001171945">
    <property type="component" value="Unassembled WGS sequence"/>
</dbReference>
<evidence type="ECO:0000313" key="1">
    <source>
        <dbReference type="EMBL" id="MDM8562735.1"/>
    </source>
</evidence>
<reference evidence="1" key="1">
    <citation type="submission" date="2023-06" db="EMBL/GenBank/DDBJ databases">
        <title>Uncultivated large filamentous bacteria from sulfidic sediments reveal new species and different genomic features in energy metabolism and defense.</title>
        <authorList>
            <person name="Fonseca A."/>
        </authorList>
    </citation>
    <scope>NUCLEOTIDE SEQUENCE</scope>
    <source>
        <strain evidence="1">HSG4</strain>
    </source>
</reference>
<keyword evidence="1" id="KW-0378">Hydrolase</keyword>
<keyword evidence="2" id="KW-1185">Reference proteome</keyword>
<feature type="non-terminal residue" evidence="1">
    <location>
        <position position="177"/>
    </location>
</feature>
<dbReference type="InterPro" id="IPR036514">
    <property type="entry name" value="SGNH_hydro_sf"/>
</dbReference>
<dbReference type="Gene3D" id="3.40.50.1110">
    <property type="entry name" value="SGNH hydrolase"/>
    <property type="match status" value="1"/>
</dbReference>
<sequence length="177" mass="20036">MPRMIKIARFMMTLSLQLVITIALLEIGLRILEPYNHNARVLLYNSRLLGQYEQINTLEALLNTRPKGFKPYEKRVGFVLNSRSFRTKEYTHKKSPGTYRIVAIGDSFTAASGGVPYSQHWAVLLEKHLKSTVSKQIELIKLGVGGVGPQFELRLWQLEGSKLEADMVILAFCIGND</sequence>
<comment type="caution">
    <text evidence="1">The sequence shown here is derived from an EMBL/GenBank/DDBJ whole genome shotgun (WGS) entry which is preliminary data.</text>
</comment>
<dbReference type="EMBL" id="JAUCGM010000266">
    <property type="protein sequence ID" value="MDM8562735.1"/>
    <property type="molecule type" value="Genomic_DNA"/>
</dbReference>
<proteinExistence type="predicted"/>
<organism evidence="1 2">
    <name type="scientific">Candidatus Marithioploca araucensis</name>
    <dbReference type="NCBI Taxonomy" id="70273"/>
    <lineage>
        <taxon>Bacteria</taxon>
        <taxon>Pseudomonadati</taxon>
        <taxon>Pseudomonadota</taxon>
        <taxon>Gammaproteobacteria</taxon>
        <taxon>Thiotrichales</taxon>
        <taxon>Thiotrichaceae</taxon>
        <taxon>Candidatus Marithioploca</taxon>
    </lineage>
</organism>
<dbReference type="CDD" id="cd00229">
    <property type="entry name" value="SGNH_hydrolase"/>
    <property type="match status" value="1"/>
</dbReference>
<gene>
    <name evidence="1" type="ORF">QUF54_05215</name>
</gene>
<name>A0ABT7VT46_9GAMM</name>